<dbReference type="GO" id="GO:0008270">
    <property type="term" value="F:zinc ion binding"/>
    <property type="evidence" value="ECO:0007669"/>
    <property type="project" value="UniProtKB-UniRule"/>
</dbReference>
<keyword evidence="1" id="KW-0862">Zinc</keyword>
<evidence type="ECO:0000313" key="3">
    <source>
        <dbReference type="EMBL" id="KAJ4483711.1"/>
    </source>
</evidence>
<dbReference type="SUPFAM" id="SSF144232">
    <property type="entry name" value="HIT/MYND zinc finger-like"/>
    <property type="match status" value="1"/>
</dbReference>
<dbReference type="InterPro" id="IPR007529">
    <property type="entry name" value="Znf_HIT"/>
</dbReference>
<comment type="caution">
    <text evidence="3">The sequence shown here is derived from an EMBL/GenBank/DDBJ whole genome shotgun (WGS) entry which is preliminary data.</text>
</comment>
<dbReference type="InterPro" id="IPR039646">
    <property type="entry name" value="ZNHIT2"/>
</dbReference>
<gene>
    <name evidence="3" type="ORF">J3R30DRAFT_3450995</name>
</gene>
<dbReference type="PANTHER" id="PTHR15555:SF0">
    <property type="entry name" value="ZINC FINGER HIT DOMAIN-CONTAINING PROTEIN 2"/>
    <property type="match status" value="1"/>
</dbReference>
<sequence>MLSSIQQDSNIVCTICRRQISRYTCPECNLMYCSSTCFKSPAHTNCSEGFYKKQIEEDVRSQPSKSAEERLRMIEILKRFEEDDIGQIDSEDEEEEDFERRFAGIDASTSPNTLWSLLTESERDKFSKAIQDPSGNFAQELQNQLIREPWWEAEFGSVAESLELIDIPPTMVRPLPNGPLLIYNLCAIWCARTHYFNNH</sequence>
<evidence type="ECO:0000259" key="2">
    <source>
        <dbReference type="PROSITE" id="PS51083"/>
    </source>
</evidence>
<dbReference type="EMBL" id="JAOTPV010000004">
    <property type="protein sequence ID" value="KAJ4483711.1"/>
    <property type="molecule type" value="Genomic_DNA"/>
</dbReference>
<dbReference type="CDD" id="cd23024">
    <property type="entry name" value="zf-HIT_ZNHIT2-3"/>
    <property type="match status" value="1"/>
</dbReference>
<feature type="non-terminal residue" evidence="3">
    <location>
        <position position="1"/>
    </location>
</feature>
<keyword evidence="1" id="KW-0863">Zinc-finger</keyword>
<dbReference type="OrthoDB" id="18412at2759"/>
<dbReference type="Gene3D" id="3.30.60.190">
    <property type="match status" value="1"/>
</dbReference>
<feature type="domain" description="HIT-type" evidence="2">
    <location>
        <begin position="13"/>
        <end position="46"/>
    </location>
</feature>
<dbReference type="PROSITE" id="PS51083">
    <property type="entry name" value="ZF_HIT"/>
    <property type="match status" value="1"/>
</dbReference>
<evidence type="ECO:0000313" key="4">
    <source>
        <dbReference type="Proteomes" id="UP001150266"/>
    </source>
</evidence>
<dbReference type="Pfam" id="PF04438">
    <property type="entry name" value="zf-HIT"/>
    <property type="match status" value="1"/>
</dbReference>
<dbReference type="AlphaFoldDB" id="A0A9W9DSW0"/>
<keyword evidence="4" id="KW-1185">Reference proteome</keyword>
<proteinExistence type="predicted"/>
<keyword evidence="1" id="KW-0479">Metal-binding</keyword>
<dbReference type="PANTHER" id="PTHR15555">
    <property type="entry name" value="ZINC FINGER HIT DOMAIN CONTAINING PROTEIN 2 PROTEIN FON -RELATED"/>
    <property type="match status" value="1"/>
</dbReference>
<protein>
    <recommendedName>
        <fullName evidence="2">HIT-type domain-containing protein</fullName>
    </recommendedName>
</protein>
<dbReference type="Proteomes" id="UP001150266">
    <property type="component" value="Unassembled WGS sequence"/>
</dbReference>
<evidence type="ECO:0000256" key="1">
    <source>
        <dbReference type="PROSITE-ProRule" id="PRU00453"/>
    </source>
</evidence>
<name>A0A9W9DSW0_9AGAR</name>
<organism evidence="3 4">
    <name type="scientific">Lentinula aciculospora</name>
    <dbReference type="NCBI Taxonomy" id="153920"/>
    <lineage>
        <taxon>Eukaryota</taxon>
        <taxon>Fungi</taxon>
        <taxon>Dikarya</taxon>
        <taxon>Basidiomycota</taxon>
        <taxon>Agaricomycotina</taxon>
        <taxon>Agaricomycetes</taxon>
        <taxon>Agaricomycetidae</taxon>
        <taxon>Agaricales</taxon>
        <taxon>Marasmiineae</taxon>
        <taxon>Omphalotaceae</taxon>
        <taxon>Lentinula</taxon>
    </lineage>
</organism>
<reference evidence="3" key="1">
    <citation type="submission" date="2022-08" db="EMBL/GenBank/DDBJ databases">
        <title>A Global Phylogenomic Analysis of the Shiitake Genus Lentinula.</title>
        <authorList>
            <consortium name="DOE Joint Genome Institute"/>
            <person name="Sierra-Patev S."/>
            <person name="Min B."/>
            <person name="Naranjo-Ortiz M."/>
            <person name="Looney B."/>
            <person name="Konkel Z."/>
            <person name="Slot J.C."/>
            <person name="Sakamoto Y."/>
            <person name="Steenwyk J.L."/>
            <person name="Rokas A."/>
            <person name="Carro J."/>
            <person name="Camarero S."/>
            <person name="Ferreira P."/>
            <person name="Molpeceres G."/>
            <person name="Ruiz-Duenas F.J."/>
            <person name="Serrano A."/>
            <person name="Henrissat B."/>
            <person name="Drula E."/>
            <person name="Hughes K.W."/>
            <person name="Mata J.L."/>
            <person name="Ishikawa N.K."/>
            <person name="Vargas-Isla R."/>
            <person name="Ushijima S."/>
            <person name="Smith C.A."/>
            <person name="Ahrendt S."/>
            <person name="Andreopoulos W."/>
            <person name="He G."/>
            <person name="Labutti K."/>
            <person name="Lipzen A."/>
            <person name="Ng V."/>
            <person name="Riley R."/>
            <person name="Sandor L."/>
            <person name="Barry K."/>
            <person name="Martinez A.T."/>
            <person name="Xiao Y."/>
            <person name="Gibbons J.G."/>
            <person name="Terashima K."/>
            <person name="Grigoriev I.V."/>
            <person name="Hibbett D.S."/>
        </authorList>
    </citation>
    <scope>NUCLEOTIDE SEQUENCE</scope>
    <source>
        <strain evidence="3">JLM2183</strain>
    </source>
</reference>
<accession>A0A9W9DSW0</accession>